<reference evidence="1 2" key="1">
    <citation type="submission" date="2017-11" db="EMBL/GenBank/DDBJ databases">
        <title>De novo assembly and phasing of dikaryotic genomes from two isolates of Puccinia coronata f. sp. avenae, the causal agent of oat crown rust.</title>
        <authorList>
            <person name="Miller M.E."/>
            <person name="Zhang Y."/>
            <person name="Omidvar V."/>
            <person name="Sperschneider J."/>
            <person name="Schwessinger B."/>
            <person name="Raley C."/>
            <person name="Palmer J.M."/>
            <person name="Garnica D."/>
            <person name="Upadhyaya N."/>
            <person name="Rathjen J."/>
            <person name="Taylor J.M."/>
            <person name="Park R.F."/>
            <person name="Dodds P.N."/>
            <person name="Hirsch C.D."/>
            <person name="Kianian S.F."/>
            <person name="Figueroa M."/>
        </authorList>
    </citation>
    <scope>NUCLEOTIDE SEQUENCE [LARGE SCALE GENOMIC DNA]</scope>
    <source>
        <strain evidence="1">12NC29</strain>
    </source>
</reference>
<accession>A0A2N5TZH5</accession>
<keyword evidence="2" id="KW-1185">Reference proteome</keyword>
<organism evidence="1 2">
    <name type="scientific">Puccinia coronata f. sp. avenae</name>
    <dbReference type="NCBI Taxonomy" id="200324"/>
    <lineage>
        <taxon>Eukaryota</taxon>
        <taxon>Fungi</taxon>
        <taxon>Dikarya</taxon>
        <taxon>Basidiomycota</taxon>
        <taxon>Pucciniomycotina</taxon>
        <taxon>Pucciniomycetes</taxon>
        <taxon>Pucciniales</taxon>
        <taxon>Pucciniaceae</taxon>
        <taxon>Puccinia</taxon>
    </lineage>
</organism>
<dbReference type="EMBL" id="PGCJ01000362">
    <property type="protein sequence ID" value="PLW30909.1"/>
    <property type="molecule type" value="Genomic_DNA"/>
</dbReference>
<proteinExistence type="predicted"/>
<sequence>MAPHKALGLPASSETPNLDMSWLLFTLHSASPTPATLGIPYTCHSQPCHSRHPLHLPLSASPTPATLSPSTLGIPYTCHSQHPLHPLGIPYTFLDK</sequence>
<protein>
    <submittedName>
        <fullName evidence="1">Uncharacterized protein</fullName>
    </submittedName>
</protein>
<evidence type="ECO:0000313" key="1">
    <source>
        <dbReference type="EMBL" id="PLW30909.1"/>
    </source>
</evidence>
<evidence type="ECO:0000313" key="2">
    <source>
        <dbReference type="Proteomes" id="UP000235388"/>
    </source>
</evidence>
<dbReference type="AlphaFoldDB" id="A0A2N5TZH5"/>
<gene>
    <name evidence="1" type="ORF">PCANC_20324</name>
</gene>
<comment type="caution">
    <text evidence="1">The sequence shown here is derived from an EMBL/GenBank/DDBJ whole genome shotgun (WGS) entry which is preliminary data.</text>
</comment>
<dbReference type="Proteomes" id="UP000235388">
    <property type="component" value="Unassembled WGS sequence"/>
</dbReference>
<name>A0A2N5TZH5_9BASI</name>